<protein>
    <submittedName>
        <fullName evidence="1">Uncharacterized protein</fullName>
    </submittedName>
</protein>
<dbReference type="EMBL" id="QKYT01000089">
    <property type="protein sequence ID" value="RIA94128.1"/>
    <property type="molecule type" value="Genomic_DNA"/>
</dbReference>
<dbReference type="AlphaFoldDB" id="A0A397T795"/>
<evidence type="ECO:0000313" key="1">
    <source>
        <dbReference type="EMBL" id="RIA94128.1"/>
    </source>
</evidence>
<organism evidence="1 2">
    <name type="scientific">Glomus cerebriforme</name>
    <dbReference type="NCBI Taxonomy" id="658196"/>
    <lineage>
        <taxon>Eukaryota</taxon>
        <taxon>Fungi</taxon>
        <taxon>Fungi incertae sedis</taxon>
        <taxon>Mucoromycota</taxon>
        <taxon>Glomeromycotina</taxon>
        <taxon>Glomeromycetes</taxon>
        <taxon>Glomerales</taxon>
        <taxon>Glomeraceae</taxon>
        <taxon>Glomus</taxon>
    </lineage>
</organism>
<evidence type="ECO:0000313" key="2">
    <source>
        <dbReference type="Proteomes" id="UP000265703"/>
    </source>
</evidence>
<proteinExistence type="predicted"/>
<comment type="caution">
    <text evidence="1">The sequence shown here is derived from an EMBL/GenBank/DDBJ whole genome shotgun (WGS) entry which is preliminary data.</text>
</comment>
<dbReference type="Proteomes" id="UP000265703">
    <property type="component" value="Unassembled WGS sequence"/>
</dbReference>
<sequence length="106" mass="12078">MAHGIVIDDKGRWSDHSLQNVTILACEVVICVDICAYKENVDNEIVQRWINSAVKDCPQLPQKRKHDDVDDANIGEITEEFEESKKGEKQDILKLALKGNEQILQF</sequence>
<keyword evidence="2" id="KW-1185">Reference proteome</keyword>
<dbReference type="OrthoDB" id="2354640at2759"/>
<accession>A0A397T795</accession>
<name>A0A397T795_9GLOM</name>
<reference evidence="1 2" key="1">
    <citation type="submission" date="2018-06" db="EMBL/GenBank/DDBJ databases">
        <title>Comparative genomics reveals the genomic features of Rhizophagus irregularis, R. cerebriforme, R. diaphanum and Gigaspora rosea, and their symbiotic lifestyle signature.</title>
        <authorList>
            <person name="Morin E."/>
            <person name="San Clemente H."/>
            <person name="Chen E.C.H."/>
            <person name="De La Providencia I."/>
            <person name="Hainaut M."/>
            <person name="Kuo A."/>
            <person name="Kohler A."/>
            <person name="Murat C."/>
            <person name="Tang N."/>
            <person name="Roy S."/>
            <person name="Loubradou J."/>
            <person name="Henrissat B."/>
            <person name="Grigoriev I.V."/>
            <person name="Corradi N."/>
            <person name="Roux C."/>
            <person name="Martin F.M."/>
        </authorList>
    </citation>
    <scope>NUCLEOTIDE SEQUENCE [LARGE SCALE GENOMIC DNA]</scope>
    <source>
        <strain evidence="1 2">DAOM 227022</strain>
    </source>
</reference>
<gene>
    <name evidence="1" type="ORF">C1645_818511</name>
</gene>